<dbReference type="Gene3D" id="1.10.260.40">
    <property type="entry name" value="lambda repressor-like DNA-binding domains"/>
    <property type="match status" value="1"/>
</dbReference>
<feature type="domain" description="HTH cro/C1-type" evidence="1">
    <location>
        <begin position="26"/>
        <end position="81"/>
    </location>
</feature>
<dbReference type="Pfam" id="PF01381">
    <property type="entry name" value="HTH_3"/>
    <property type="match status" value="1"/>
</dbReference>
<accession>A0A1Y2N3Z2</accession>
<evidence type="ECO:0000313" key="2">
    <source>
        <dbReference type="EMBL" id="OSY42176.1"/>
    </source>
</evidence>
<dbReference type="PROSITE" id="PS50943">
    <property type="entry name" value="HTH_CROC1"/>
    <property type="match status" value="1"/>
</dbReference>
<proteinExistence type="predicted"/>
<dbReference type="AlphaFoldDB" id="A0A1Y2N3Z2"/>
<dbReference type="EMBL" id="MIGB01000006">
    <property type="protein sequence ID" value="OSY42176.1"/>
    <property type="molecule type" value="Genomic_DNA"/>
</dbReference>
<dbReference type="CDD" id="cd00093">
    <property type="entry name" value="HTH_XRE"/>
    <property type="match status" value="1"/>
</dbReference>
<protein>
    <submittedName>
        <fullName evidence="2">Helix-turn-helix domain protein</fullName>
    </submittedName>
</protein>
<dbReference type="Proteomes" id="UP000194360">
    <property type="component" value="Unassembled WGS sequence"/>
</dbReference>
<organism evidence="2 3">
    <name type="scientific">Pseudonocardia autotrophica</name>
    <name type="common">Amycolata autotrophica</name>
    <name type="synonym">Nocardia autotrophica</name>
    <dbReference type="NCBI Taxonomy" id="2074"/>
    <lineage>
        <taxon>Bacteria</taxon>
        <taxon>Bacillati</taxon>
        <taxon>Actinomycetota</taxon>
        <taxon>Actinomycetes</taxon>
        <taxon>Pseudonocardiales</taxon>
        <taxon>Pseudonocardiaceae</taxon>
        <taxon>Pseudonocardia</taxon>
    </lineage>
</organism>
<keyword evidence="3" id="KW-1185">Reference proteome</keyword>
<gene>
    <name evidence="2" type="ORF">BG845_01674</name>
</gene>
<dbReference type="SMART" id="SM00530">
    <property type="entry name" value="HTH_XRE"/>
    <property type="match status" value="1"/>
</dbReference>
<evidence type="ECO:0000313" key="3">
    <source>
        <dbReference type="Proteomes" id="UP000194360"/>
    </source>
</evidence>
<comment type="caution">
    <text evidence="2">The sequence shown here is derived from an EMBL/GenBank/DDBJ whole genome shotgun (WGS) entry which is preliminary data.</text>
</comment>
<dbReference type="SUPFAM" id="SSF47413">
    <property type="entry name" value="lambda repressor-like DNA-binding domains"/>
    <property type="match status" value="1"/>
</dbReference>
<dbReference type="InterPro" id="IPR001387">
    <property type="entry name" value="Cro/C1-type_HTH"/>
</dbReference>
<dbReference type="STRING" id="2074.BG845_01674"/>
<reference evidence="2 3" key="1">
    <citation type="submission" date="2016-09" db="EMBL/GenBank/DDBJ databases">
        <title>Pseudonocardia autotrophica DSM535, a candidate organism with high potential of specific P450 cytochromes.</title>
        <authorList>
            <person name="Grumaz C."/>
            <person name="Vainshtein Y."/>
            <person name="Kirstahler P."/>
            <person name="Sohn K."/>
        </authorList>
    </citation>
    <scope>NUCLEOTIDE SEQUENCE [LARGE SCALE GENOMIC DNA]</scope>
    <source>
        <strain evidence="2 3">DSM 535</strain>
    </source>
</reference>
<dbReference type="OrthoDB" id="3831424at2"/>
<evidence type="ECO:0000259" key="1">
    <source>
        <dbReference type="PROSITE" id="PS50943"/>
    </source>
</evidence>
<sequence length="486" mass="54678">MPDEPWLSSPASSELELNTDLLGEVLREYRRANKINQADLAQLLHLDQSYVSKIETGKRRVTDIEMLLRIAQQLNISPARLGLSDELLRPVAEPSDSRLVGDVDPVAVSQEKWRRTRRALNRSRRELAQRAADLYQPDVRVGDLTFLALPQWTPERPIPLDDIRLEWSDNPPPVSITGSEPEAAATLPLRAPGKSFPRYTSAVRYLDPPKLFENRTSYRLLDVDLRDDPRMTFGLAAYFDKLDLAEAIAHEMAVAAERAGKKLDWSELPLRALIGDPFDLERRYIIPAIETLTLRRNRETGEATFLLHWRDPAKVATSAGIYGLIPAGEFQPSTVATHDRENDFSLWRSMVREYSEEILGDPERDGSSGEPLVYEGWQLYRDMERARQDGRVTPYCFGVGLDTLTLTATILTVVVFDDDAFDELFGEAVSVNSEGSLVSSSDVVNVTDGLRFDEANVGRLLQDEPVASPGSCILRRAFDARETLLR</sequence>
<dbReference type="RefSeq" id="WP_085911953.1">
    <property type="nucleotide sequence ID" value="NZ_AP018920.1"/>
</dbReference>
<name>A0A1Y2N3Z2_PSEAH</name>
<dbReference type="GO" id="GO:0003677">
    <property type="term" value="F:DNA binding"/>
    <property type="evidence" value="ECO:0007669"/>
    <property type="project" value="InterPro"/>
</dbReference>
<dbReference type="InterPro" id="IPR010982">
    <property type="entry name" value="Lambda_DNA-bd_dom_sf"/>
</dbReference>